<dbReference type="InParanoid" id="F7BZ98"/>
<dbReference type="GO" id="GO:0030154">
    <property type="term" value="P:cell differentiation"/>
    <property type="evidence" value="ECO:0007669"/>
    <property type="project" value="UniProtKB-KW"/>
</dbReference>
<proteinExistence type="predicted"/>
<evidence type="ECO:0000313" key="11">
    <source>
        <dbReference type="Proteomes" id="UP000002279"/>
    </source>
</evidence>
<evidence type="ECO:0000313" key="10">
    <source>
        <dbReference type="Ensembl" id="ENSOANP00000012399.3"/>
    </source>
</evidence>
<keyword evidence="3" id="KW-0221">Differentiation</keyword>
<evidence type="ECO:0000256" key="1">
    <source>
        <dbReference type="ARBA" id="ARBA00004540"/>
    </source>
</evidence>
<keyword evidence="11" id="KW-1185">Reference proteome</keyword>
<evidence type="ECO:0000256" key="3">
    <source>
        <dbReference type="ARBA" id="ARBA00022782"/>
    </source>
</evidence>
<dbReference type="GO" id="GO:0005635">
    <property type="term" value="C:nuclear envelope"/>
    <property type="evidence" value="ECO:0000318"/>
    <property type="project" value="GO_Central"/>
</dbReference>
<dbReference type="HOGENOM" id="CLU_043737_5_0_1"/>
<accession>F7BZ98</accession>
<dbReference type="Bgee" id="ENSOANG00000007785">
    <property type="expression patterns" value="Expressed in endometrium and 2 other cell types or tissues"/>
</dbReference>
<comment type="subcellular location">
    <subcellularLocation>
        <location evidence="1">Nucleus inner membrane</location>
    </subcellularLocation>
</comment>
<dbReference type="Proteomes" id="UP000002279">
    <property type="component" value="Unplaced"/>
</dbReference>
<evidence type="ECO:0000256" key="4">
    <source>
        <dbReference type="ARBA" id="ARBA00022871"/>
    </source>
</evidence>
<reference evidence="10" key="1">
    <citation type="submission" date="2025-08" db="UniProtKB">
        <authorList>
            <consortium name="Ensembl"/>
        </authorList>
    </citation>
    <scope>IDENTIFICATION</scope>
    <source>
        <strain evidence="10">Glennie</strain>
    </source>
</reference>
<dbReference type="FunFam" id="2.60.120.260:FF:000032">
    <property type="entry name" value="Sperm associated antigen 4 (Predicted)"/>
    <property type="match status" value="1"/>
</dbReference>
<dbReference type="AlphaFoldDB" id="F7BZ98"/>
<reference evidence="10" key="2">
    <citation type="submission" date="2025-09" db="UniProtKB">
        <authorList>
            <consortium name="Ensembl"/>
        </authorList>
    </citation>
    <scope>IDENTIFICATION</scope>
    <source>
        <strain evidence="10">Glennie</strain>
    </source>
</reference>
<evidence type="ECO:0000259" key="9">
    <source>
        <dbReference type="PROSITE" id="PS51469"/>
    </source>
</evidence>
<dbReference type="GO" id="GO:0005637">
    <property type="term" value="C:nuclear inner membrane"/>
    <property type="evidence" value="ECO:0007669"/>
    <property type="project" value="UniProtKB-SubCell"/>
</dbReference>
<dbReference type="PANTHER" id="PTHR12911:SF44">
    <property type="entry name" value="SUN DOMAIN-CONTAINING PROTEIN 5"/>
    <property type="match status" value="1"/>
</dbReference>
<keyword evidence="8" id="KW-0539">Nucleus</keyword>
<evidence type="ECO:0000256" key="7">
    <source>
        <dbReference type="ARBA" id="ARBA00023136"/>
    </source>
</evidence>
<evidence type="ECO:0000256" key="8">
    <source>
        <dbReference type="ARBA" id="ARBA00023242"/>
    </source>
</evidence>
<evidence type="ECO:0000256" key="6">
    <source>
        <dbReference type="ARBA" id="ARBA00023054"/>
    </source>
</evidence>
<name>F7BZ98_ORNAN</name>
<keyword evidence="4" id="KW-0744">Spermatogenesis</keyword>
<dbReference type="Ensembl" id="ENSOANT00000012401.3">
    <property type="protein sequence ID" value="ENSOANP00000012399.3"/>
    <property type="gene ID" value="ENSOANG00000007785.3"/>
</dbReference>
<organism evidence="10 11">
    <name type="scientific">Ornithorhynchus anatinus</name>
    <name type="common">Duckbill platypus</name>
    <dbReference type="NCBI Taxonomy" id="9258"/>
    <lineage>
        <taxon>Eukaryota</taxon>
        <taxon>Metazoa</taxon>
        <taxon>Chordata</taxon>
        <taxon>Craniata</taxon>
        <taxon>Vertebrata</taxon>
        <taxon>Euteleostomi</taxon>
        <taxon>Mammalia</taxon>
        <taxon>Monotremata</taxon>
        <taxon>Ornithorhynchidae</taxon>
        <taxon>Ornithorhynchus</taxon>
    </lineage>
</organism>
<dbReference type="GO" id="GO:0034993">
    <property type="term" value="C:meiotic nuclear membrane microtubule tethering complex"/>
    <property type="evidence" value="ECO:0000318"/>
    <property type="project" value="GO_Central"/>
</dbReference>
<dbReference type="FunCoup" id="F7BZ98">
    <property type="interactions" value="3"/>
</dbReference>
<evidence type="ECO:0000256" key="2">
    <source>
        <dbReference type="ARBA" id="ARBA00022692"/>
    </source>
</evidence>
<dbReference type="InterPro" id="IPR012919">
    <property type="entry name" value="SUN_dom"/>
</dbReference>
<dbReference type="OMA" id="GFWVFSM"/>
<dbReference type="GO" id="GO:0043495">
    <property type="term" value="F:protein-membrane adaptor activity"/>
    <property type="evidence" value="ECO:0000318"/>
    <property type="project" value="GO_Central"/>
</dbReference>
<dbReference type="GO" id="GO:0007283">
    <property type="term" value="P:spermatogenesis"/>
    <property type="evidence" value="ECO:0007669"/>
    <property type="project" value="UniProtKB-KW"/>
</dbReference>
<dbReference type="Pfam" id="PF07738">
    <property type="entry name" value="Sad1_UNC"/>
    <property type="match status" value="1"/>
</dbReference>
<dbReference type="InterPro" id="IPR045119">
    <property type="entry name" value="SUN1-5"/>
</dbReference>
<keyword evidence="5" id="KW-1133">Transmembrane helix</keyword>
<feature type="domain" description="SUN" evidence="9">
    <location>
        <begin position="80"/>
        <end position="238"/>
    </location>
</feature>
<keyword evidence="7" id="KW-0472">Membrane</keyword>
<protein>
    <recommendedName>
        <fullName evidence="9">SUN domain-containing protein</fullName>
    </recommendedName>
</protein>
<evidence type="ECO:0000256" key="5">
    <source>
        <dbReference type="ARBA" id="ARBA00022989"/>
    </source>
</evidence>
<dbReference type="PANTHER" id="PTHR12911">
    <property type="entry name" value="SAD1/UNC-84-LIKE PROTEIN-RELATED"/>
    <property type="match status" value="1"/>
</dbReference>
<keyword evidence="2" id="KW-0812">Transmembrane</keyword>
<dbReference type="GeneTree" id="ENSGT00940000155225"/>
<keyword evidence="6" id="KW-0175">Coiled coil</keyword>
<sequence>LLLCLSAHSVPNTLLNARYQEMVQLQAREIKDLRAITDKLLATLQEIRAMSDEQKIVQKILTMIQGDYIEKPDFALKSIGAAIDFEHTSATYSCSKARSYWNWFRLWDFAHSPEVILEPNVTPGNCWPFLGHHGQVVIRLARKIYLTNVTIQHIPKAVSLSGNLNAAPKDFAVYGVDDTGEDVFLGAFVFQADSALQTFDLKNKHAKPFGSIKLKITSNWGHPRFTCLYRVRAHGTMGEPETTAC</sequence>
<dbReference type="Gene3D" id="2.60.120.260">
    <property type="entry name" value="Galactose-binding domain-like"/>
    <property type="match status" value="1"/>
</dbReference>
<dbReference type="PROSITE" id="PS51469">
    <property type="entry name" value="SUN"/>
    <property type="match status" value="1"/>
</dbReference>